<accession>A0A1E7FQH9</accession>
<dbReference type="Gene3D" id="3.40.30.10">
    <property type="entry name" value="Glutaredoxin"/>
    <property type="match status" value="1"/>
</dbReference>
<dbReference type="PANTHER" id="PTHR33875:SF2">
    <property type="entry name" value="ACR183CP"/>
    <property type="match status" value="1"/>
</dbReference>
<keyword evidence="2" id="KW-1185">Reference proteome</keyword>
<dbReference type="AlphaFoldDB" id="A0A1E7FQH9"/>
<proteinExistence type="predicted"/>
<organism evidence="1 2">
    <name type="scientific">Fragilariopsis cylindrus CCMP1102</name>
    <dbReference type="NCBI Taxonomy" id="635003"/>
    <lineage>
        <taxon>Eukaryota</taxon>
        <taxon>Sar</taxon>
        <taxon>Stramenopiles</taxon>
        <taxon>Ochrophyta</taxon>
        <taxon>Bacillariophyta</taxon>
        <taxon>Bacillariophyceae</taxon>
        <taxon>Bacillariophycidae</taxon>
        <taxon>Bacillariales</taxon>
        <taxon>Bacillariaceae</taxon>
        <taxon>Fragilariopsis</taxon>
    </lineage>
</organism>
<evidence type="ECO:0000313" key="1">
    <source>
        <dbReference type="EMBL" id="OEU20422.1"/>
    </source>
</evidence>
<dbReference type="InterPro" id="IPR036249">
    <property type="entry name" value="Thioredoxin-like_sf"/>
</dbReference>
<reference evidence="1 2" key="1">
    <citation type="submission" date="2016-09" db="EMBL/GenBank/DDBJ databases">
        <title>Extensive genetic diversity and differential bi-allelic expression allows diatom success in the polar Southern Ocean.</title>
        <authorList>
            <consortium name="DOE Joint Genome Institute"/>
            <person name="Mock T."/>
            <person name="Otillar R.P."/>
            <person name="Strauss J."/>
            <person name="Dupont C."/>
            <person name="Frickenhaus S."/>
            <person name="Maumus F."/>
            <person name="Mcmullan M."/>
            <person name="Sanges R."/>
            <person name="Schmutz J."/>
            <person name="Toseland A."/>
            <person name="Valas R."/>
            <person name="Veluchamy A."/>
            <person name="Ward B.J."/>
            <person name="Allen A."/>
            <person name="Barry K."/>
            <person name="Falciatore A."/>
            <person name="Ferrante M."/>
            <person name="Fortunato A.E."/>
            <person name="Gloeckner G."/>
            <person name="Gruber A."/>
            <person name="Hipkin R."/>
            <person name="Janech M."/>
            <person name="Kroth P."/>
            <person name="Leese F."/>
            <person name="Lindquist E."/>
            <person name="Lyon B.R."/>
            <person name="Martin J."/>
            <person name="Mayer C."/>
            <person name="Parker M."/>
            <person name="Quesneville H."/>
            <person name="Raymond J."/>
            <person name="Uhlig C."/>
            <person name="Valentin K.U."/>
            <person name="Worden A.Z."/>
            <person name="Armbrust E.V."/>
            <person name="Bowler C."/>
            <person name="Green B."/>
            <person name="Moulton V."/>
            <person name="Van Oosterhout C."/>
            <person name="Grigoriev I."/>
        </authorList>
    </citation>
    <scope>NUCLEOTIDE SEQUENCE [LARGE SCALE GENOMIC DNA]</scope>
    <source>
        <strain evidence="1 2">CCMP1102</strain>
    </source>
</reference>
<dbReference type="EMBL" id="KV784354">
    <property type="protein sequence ID" value="OEU20422.1"/>
    <property type="molecule type" value="Genomic_DNA"/>
</dbReference>
<evidence type="ECO:0000313" key="2">
    <source>
        <dbReference type="Proteomes" id="UP000095751"/>
    </source>
</evidence>
<protein>
    <recommendedName>
        <fullName evidence="3">Thioredoxin-like fold domain-containing protein</fullName>
    </recommendedName>
</protein>
<dbReference type="OrthoDB" id="37297at2759"/>
<dbReference type="Proteomes" id="UP000095751">
    <property type="component" value="Unassembled WGS sequence"/>
</dbReference>
<evidence type="ECO:0008006" key="3">
    <source>
        <dbReference type="Google" id="ProtNLM"/>
    </source>
</evidence>
<dbReference type="KEGG" id="fcy:FRACYDRAFT_223884"/>
<gene>
    <name evidence="1" type="ORF">FRACYDRAFT_223884</name>
</gene>
<dbReference type="InParanoid" id="A0A1E7FQH9"/>
<dbReference type="SUPFAM" id="SSF52833">
    <property type="entry name" value="Thioredoxin-like"/>
    <property type="match status" value="1"/>
</dbReference>
<sequence length="178" mass="20577">MVKTSWKVFWDLQCPYSKKMWENFKEIQNRFDNNYDITIYITSLAFHPQAFTAQCGASLIEKMKGRDVMFKYVDACYENQDMYMNASIGDAKMSEIDEVFAKIAEKASVFDESFTKEKFLQDLHNWEMAVNPAYTEHKIALGYGVFGAPKSVIDDKLVKGTESAWGPDEWAEKLKSLQ</sequence>
<dbReference type="PANTHER" id="PTHR33875">
    <property type="entry name" value="OS09G0542200 PROTEIN"/>
    <property type="match status" value="1"/>
</dbReference>
<name>A0A1E7FQH9_9STRA</name>